<dbReference type="GO" id="GO:0003723">
    <property type="term" value="F:RNA binding"/>
    <property type="evidence" value="ECO:0007669"/>
    <property type="project" value="InterPro"/>
</dbReference>
<gene>
    <name evidence="3" type="ORF">Satyrvirus1_50</name>
</gene>
<protein>
    <submittedName>
        <fullName evidence="3">Nucleic acid-binding protein</fullName>
    </submittedName>
</protein>
<dbReference type="EMBL" id="MK072437">
    <property type="protein sequence ID" value="AYV84964.1"/>
    <property type="molecule type" value="Genomic_DNA"/>
</dbReference>
<proteinExistence type="inferred from homology"/>
<evidence type="ECO:0000259" key="2">
    <source>
        <dbReference type="PROSITE" id="PS50832"/>
    </source>
</evidence>
<dbReference type="InterPro" id="IPR006196">
    <property type="entry name" value="RNA-binding_domain_S1_IF1"/>
</dbReference>
<evidence type="ECO:0000313" key="3">
    <source>
        <dbReference type="EMBL" id="AYV84964.1"/>
    </source>
</evidence>
<dbReference type="Pfam" id="PF01176">
    <property type="entry name" value="eIF-1a"/>
    <property type="match status" value="1"/>
</dbReference>
<dbReference type="SMART" id="SM00652">
    <property type="entry name" value="eIF1a"/>
    <property type="match status" value="1"/>
</dbReference>
<dbReference type="PROSITE" id="PS50832">
    <property type="entry name" value="S1_IF1_TYPE"/>
    <property type="match status" value="1"/>
</dbReference>
<dbReference type="InterPro" id="IPR001253">
    <property type="entry name" value="TIF_eIF-1A"/>
</dbReference>
<accession>A0A3G5AEE1</accession>
<dbReference type="HAMAP" id="MF_00216">
    <property type="entry name" value="aIF_1A"/>
    <property type="match status" value="1"/>
</dbReference>
<dbReference type="SUPFAM" id="SSF50249">
    <property type="entry name" value="Nucleic acid-binding proteins"/>
    <property type="match status" value="1"/>
</dbReference>
<organism evidence="3">
    <name type="scientific">Satyrvirus sp</name>
    <dbReference type="NCBI Taxonomy" id="2487771"/>
    <lineage>
        <taxon>Viruses</taxon>
        <taxon>Varidnaviria</taxon>
        <taxon>Bamfordvirae</taxon>
        <taxon>Nucleocytoviricota</taxon>
        <taxon>Megaviricetes</taxon>
        <taxon>Imitervirales</taxon>
        <taxon>Mimiviridae</taxon>
        <taxon>Megamimivirinae</taxon>
    </lineage>
</organism>
<dbReference type="Gene3D" id="2.40.50.140">
    <property type="entry name" value="Nucleic acid-binding proteins"/>
    <property type="match status" value="1"/>
</dbReference>
<dbReference type="CDD" id="cd05793">
    <property type="entry name" value="S1_IF1A"/>
    <property type="match status" value="1"/>
</dbReference>
<dbReference type="PANTHER" id="PTHR21668">
    <property type="entry name" value="EIF-1A"/>
    <property type="match status" value="1"/>
</dbReference>
<dbReference type="InterPro" id="IPR012340">
    <property type="entry name" value="NA-bd_OB-fold"/>
</dbReference>
<reference evidence="3" key="1">
    <citation type="submission" date="2018-10" db="EMBL/GenBank/DDBJ databases">
        <title>Hidden diversity of soil giant viruses.</title>
        <authorList>
            <person name="Schulz F."/>
            <person name="Alteio L."/>
            <person name="Goudeau D."/>
            <person name="Ryan E.M."/>
            <person name="Malmstrom R.R."/>
            <person name="Blanchard J."/>
            <person name="Woyke T."/>
        </authorList>
    </citation>
    <scope>NUCLEOTIDE SEQUENCE</scope>
    <source>
        <strain evidence="3">SAV1</strain>
    </source>
</reference>
<feature type="domain" description="S1-like" evidence="2">
    <location>
        <begin position="22"/>
        <end position="99"/>
    </location>
</feature>
<feature type="region of interest" description="Disordered" evidence="1">
    <location>
        <begin position="141"/>
        <end position="178"/>
    </location>
</feature>
<evidence type="ECO:0000256" key="1">
    <source>
        <dbReference type="SAM" id="MobiDB-lite"/>
    </source>
</evidence>
<name>A0A3G5AEE1_9VIRU</name>
<sequence>MPKNKGAGGKNRRKGKAGNLNKTSELVYKEDHQEYGQVVKSLGNDFMEIMCFTNRGNITKRAHIRGKMRKRVWLSVGDIVLVNIRDFEDRTCDIILKYSSDEARILRNRYQLPDNIDIGKSDMVAEDDLVVFGKNDSDDVAEDKIEVPKQTRSYEIPDAESSSSSEEDNTGNRNINDL</sequence>
<feature type="region of interest" description="Disordered" evidence="1">
    <location>
        <begin position="1"/>
        <end position="22"/>
    </location>
</feature>